<keyword evidence="1" id="KW-0175">Coiled coil</keyword>
<gene>
    <name evidence="2" type="ORF">HMPREF9626_1160</name>
</gene>
<feature type="coiled-coil region" evidence="1">
    <location>
        <begin position="209"/>
        <end position="236"/>
    </location>
</feature>
<protein>
    <submittedName>
        <fullName evidence="2">Uncharacterized protein</fullName>
    </submittedName>
</protein>
<reference evidence="2 3" key="1">
    <citation type="submission" date="2010-10" db="EMBL/GenBank/DDBJ databases">
        <authorList>
            <person name="Durkin A.S."/>
            <person name="Madupu R."/>
            <person name="Torralba M."/>
            <person name="Gillis M."/>
            <person name="Methe B."/>
            <person name="Sutton G."/>
            <person name="Nelson K.E."/>
        </authorList>
    </citation>
    <scope>NUCLEOTIDE SEQUENCE [LARGE SCALE GENOMIC DNA]</scope>
    <source>
        <strain evidence="2 3">F0405</strain>
    </source>
</reference>
<proteinExistence type="predicted"/>
<organism evidence="2 3">
    <name type="scientific">Streptococcus parasanguinis F0405</name>
    <dbReference type="NCBI Taxonomy" id="905067"/>
    <lineage>
        <taxon>Bacteria</taxon>
        <taxon>Bacillati</taxon>
        <taxon>Bacillota</taxon>
        <taxon>Bacilli</taxon>
        <taxon>Lactobacillales</taxon>
        <taxon>Streptococcaceae</taxon>
        <taxon>Streptococcus</taxon>
    </lineage>
</organism>
<evidence type="ECO:0000256" key="1">
    <source>
        <dbReference type="SAM" id="Coils"/>
    </source>
</evidence>
<sequence length="237" mass="27867">MNMMKEIKNRPFSSKVFLVALSLVIVASIFIAVQIGKIGKIGKDSKSILEQQRFIVVDDSGDENLYRSYFENGYDLRSNNSYSKTQVVVKNGEKYGSYSDEKPSDRYHRDLYRNVTSAILNLKVSKDEIEQSNFIIERDPKSLITKSLVKGKMTPEFEARVLDKTDQFSKVRITYNRDYLPIKLEWYFKGKDGLKWYTWSRFSYPYKTESEFNKKLDEEIQRIKDIEEEYELEAKNG</sequence>
<comment type="caution">
    <text evidence="2">The sequence shown here is derived from an EMBL/GenBank/DDBJ whole genome shotgun (WGS) entry which is preliminary data.</text>
</comment>
<accession>E3CE13</accession>
<evidence type="ECO:0000313" key="3">
    <source>
        <dbReference type="Proteomes" id="UP000003812"/>
    </source>
</evidence>
<evidence type="ECO:0000313" key="2">
    <source>
        <dbReference type="EMBL" id="EFQ55056.1"/>
    </source>
</evidence>
<dbReference type="EMBL" id="AEKM01000010">
    <property type="protein sequence ID" value="EFQ55056.1"/>
    <property type="molecule type" value="Genomic_DNA"/>
</dbReference>
<dbReference type="Proteomes" id="UP000003812">
    <property type="component" value="Unassembled WGS sequence"/>
</dbReference>
<name>E3CE13_STRPA</name>
<dbReference type="AlphaFoldDB" id="E3CE13"/>